<dbReference type="Proteomes" id="UP000010959">
    <property type="component" value="Unassembled WGS sequence"/>
</dbReference>
<sequence length="68" mass="7378">MAASEPFAWLMEDLGYRQGAIVPIKLTGSAATFVAEPARTNQTQMFASLDRIAFPSFMELMCFSIAAG</sequence>
<dbReference type="EMBL" id="AMWG01000090">
    <property type="protein sequence ID" value="ELP32771.1"/>
    <property type="molecule type" value="Genomic_DNA"/>
</dbReference>
<reference evidence="1 2" key="1">
    <citation type="journal article" date="2013" name="Mar. Genomics">
        <title>Expression of sulfatases in Rhodopirellula baltica and the diversity of sulfatases in the genus Rhodopirellula.</title>
        <authorList>
            <person name="Wegner C.E."/>
            <person name="Richter-Heitmann T."/>
            <person name="Klindworth A."/>
            <person name="Klockow C."/>
            <person name="Richter M."/>
            <person name="Achstetter T."/>
            <person name="Glockner F.O."/>
            <person name="Harder J."/>
        </authorList>
    </citation>
    <scope>NUCLEOTIDE SEQUENCE [LARGE SCALE GENOMIC DNA]</scope>
    <source>
        <strain evidence="1 2">SWK14</strain>
    </source>
</reference>
<evidence type="ECO:0000313" key="2">
    <source>
        <dbReference type="Proteomes" id="UP000010959"/>
    </source>
</evidence>
<dbReference type="PATRIC" id="fig|993516.3.peg.3434"/>
<protein>
    <submittedName>
        <fullName evidence="1">Uncharacterized protein</fullName>
    </submittedName>
</protein>
<accession>L7CI71</accession>
<name>L7CI71_RHOBT</name>
<dbReference type="AlphaFoldDB" id="L7CI71"/>
<evidence type="ECO:0000313" key="1">
    <source>
        <dbReference type="EMBL" id="ELP32771.1"/>
    </source>
</evidence>
<comment type="caution">
    <text evidence="1">The sequence shown here is derived from an EMBL/GenBank/DDBJ whole genome shotgun (WGS) entry which is preliminary data.</text>
</comment>
<gene>
    <name evidence="1" type="ORF">RBSWK_03228</name>
</gene>
<organism evidence="1 2">
    <name type="scientific">Rhodopirellula baltica SWK14</name>
    <dbReference type="NCBI Taxonomy" id="993516"/>
    <lineage>
        <taxon>Bacteria</taxon>
        <taxon>Pseudomonadati</taxon>
        <taxon>Planctomycetota</taxon>
        <taxon>Planctomycetia</taxon>
        <taxon>Pirellulales</taxon>
        <taxon>Pirellulaceae</taxon>
        <taxon>Rhodopirellula</taxon>
    </lineage>
</organism>
<proteinExistence type="predicted"/>